<gene>
    <name evidence="1" type="ORF">KPL71_016316</name>
</gene>
<comment type="caution">
    <text evidence="1">The sequence shown here is derived from an EMBL/GenBank/DDBJ whole genome shotgun (WGS) entry which is preliminary data.</text>
</comment>
<name>A0ACB8KSA6_CITSI</name>
<organism evidence="1 2">
    <name type="scientific">Citrus sinensis</name>
    <name type="common">Sweet orange</name>
    <name type="synonym">Citrus aurantium var. sinensis</name>
    <dbReference type="NCBI Taxonomy" id="2711"/>
    <lineage>
        <taxon>Eukaryota</taxon>
        <taxon>Viridiplantae</taxon>
        <taxon>Streptophyta</taxon>
        <taxon>Embryophyta</taxon>
        <taxon>Tracheophyta</taxon>
        <taxon>Spermatophyta</taxon>
        <taxon>Magnoliopsida</taxon>
        <taxon>eudicotyledons</taxon>
        <taxon>Gunneridae</taxon>
        <taxon>Pentapetalae</taxon>
        <taxon>rosids</taxon>
        <taxon>malvids</taxon>
        <taxon>Sapindales</taxon>
        <taxon>Rutaceae</taxon>
        <taxon>Aurantioideae</taxon>
        <taxon>Citrus</taxon>
    </lineage>
</organism>
<accession>A0ACB8KSA6</accession>
<evidence type="ECO:0000313" key="2">
    <source>
        <dbReference type="Proteomes" id="UP000829398"/>
    </source>
</evidence>
<reference evidence="2" key="1">
    <citation type="journal article" date="2023" name="Hortic. Res.">
        <title>A chromosome-level phased genome enabling allele-level studies in sweet orange: a case study on citrus Huanglongbing tolerance.</title>
        <authorList>
            <person name="Wu B."/>
            <person name="Yu Q."/>
            <person name="Deng Z."/>
            <person name="Duan Y."/>
            <person name="Luo F."/>
            <person name="Gmitter F. Jr."/>
        </authorList>
    </citation>
    <scope>NUCLEOTIDE SEQUENCE [LARGE SCALE GENOMIC DNA]</scope>
    <source>
        <strain evidence="2">cv. Valencia</strain>
    </source>
</reference>
<evidence type="ECO:0000313" key="1">
    <source>
        <dbReference type="EMBL" id="KAH9757216.1"/>
    </source>
</evidence>
<protein>
    <submittedName>
        <fullName evidence="1">Histone-lysine N-methyltransferase ASHH2</fullName>
    </submittedName>
</protein>
<keyword evidence="2" id="KW-1185">Reference proteome</keyword>
<proteinExistence type="predicted"/>
<dbReference type="EMBL" id="CM039174">
    <property type="protein sequence ID" value="KAH9757216.1"/>
    <property type="molecule type" value="Genomic_DNA"/>
</dbReference>
<dbReference type="Proteomes" id="UP000829398">
    <property type="component" value="Chromosome 5"/>
</dbReference>
<sequence length="2525" mass="275788">MGSCENLTSVDEPSCNSVFEQHSSLKFMEEPVSEQRMCLKTRFDVLDANVSGSTKLDGRLGLSIDDTTHCVSCGDAGDTGIGNKDGLIDEFQNVVGVSLEKAIDDECGVSRVCFIESQEEIGVCSSPGRCLDLSQDGNNSYVSSAYVTEAVVGDRDGSVSKCDNVSGSGLEKLVDESQSKVDSEAVVGDRDGPASECNNVSGLVLEKLVDEEQGVCLDGSQSEVDVCGNGLCVEKGGFQGEDLESFKHQKLPLGEVPSNCSPRNCDRRDKQKDDQGFNRSSVEETVEVTGVETNALAEVKLGNDNQTLSSDAYEMPLKSIPVGGLTRNCVQQHGQKGDNILSCLPGEEGVMIKKSDELAELEKVPCDLIMPFGSFGIPLTGSPRNFVQHGDQKDGRTVSCSSSEGDMEGKEVKTDALDEIEKVNCFQISPSQFCEMPPELLPFTGSPNNSVQQEDQKNDNTAGCTSSEGDMECIEEKTDALSGKMKVTCDQMLPSQCCEMDSEAISLVDSPTDCVQLGNQENNKNGGSLSSKSAKEVIEDKMGTCGQILPSQGCSMTPELIPKTDSLRNCTQQNEQKSNECICVPSLEEEGKNYASLGIEIDICGHMLSFQECEIRSESTLVTEKQLIVEAKRDIVHGLENDSGHPRSPLEHTEPRMEFASATDLSFRCIQKKEQQGIESLAEGKANLSAAVEANMWKANLAAAVEANMCNCISASQDGETPFKVFYEDDLMRTCEGHKDHVDHESIGHLAVGTVEQKDNTDTCILALPMQSCQSSLESLRIADSLSNCSQQNDQGNNKSVDGLSAESATEAVEEKSDVTTDIKVEICSQLSPIEENEKEHSSRVIEKPISLQSCQPFAVDENGSCKSLNVAGLSQKDGFGAISSSGAVDGFGQINHEVKDDVGTNCFSETKYPNRVSLSSRRSSRISRSSQKTQTKRAARNCRTKAKIQHSHGSIDIILNIARRKRSCLSKPARSSIWGLLGSITQIFGKSGMSSFNLSQNQGSQKARGDHRSQKRNKIQASGSSLTPSKKWNVSTRCLRLKVKVGKEICQSTLNVVVPKVADTMGSNDIVVGDDISESYPTKNSEFPILAHEDEDIFGEEGTQRQFQCLDSNPEEVVKHPGNSILDVHFASQELKATVITDNAAGDVADGNSAHKGVGILGGASESNYVDPGTSPDSEVINTAPDSEVGTRSKEGSHKVVLTSSEIFAAPGNVTSSRRGKKKTNLLFAGNCSLHDDSPVAASKVKPPKKRGGRQKLEDGSHSSDSLVAFPVTYASSNSSSGKEFCGELLPSSRDSEPGIIEEAMVPSVKCKGSELSKSLKSGGRKKGRSKVSNSAKSRRRKASTQRGNQRKSVNKNEVKEKGVLAAKRRDEGVLELVEEKTEVRPQIVLLSWIGKIFFVSQFIQTNAVGSHIADDIGKTDSGNNSMSVDVSNAEITSGGEPEHYCPPESAWVRCDDCYKWRRIPVSVADLIDENCRWVCKDNMDTTFADCSIPQEKTNADINAELGLSDYEEEDGLINYNTSGKGLDFQSTPGSSFRRIDSNVFLHRSRKTQTIDEVMVCHCKPPLDGRLGCRDECLNRMLNIECVQGTCPCGDLCSNQQFQKRKYAKMQWRPCGKKGYGLESLEDILTGKFIIEYIGEVLDMQAYEARQKEYAANGHKHFYFMTLNGSEVIDACAKGNLGRFINHSCDPNCRTEKWLVNGEICIGLFAMRDIKESASSKPIIFQGEELTFDYNYVRVFGAAAKKCHCGSPQCRGYIGGDPLNTEIIYQGDSDEEYPEPLMLEDGETGDGFKTMSRTSPFYGDRTQISEAIAEDTNKMDDSATAVGQLEISGNVNDSKSQSIPVIPQLLHSLEREDSKGKCPLLQSLETSLVVENESSIPVSSVQQKETMNKTSSVIPQVETSLPALISGNLFTDGSDAGRKSKSDIVEDNQSLPKSHPRIKTSRKSGSIKKGKVDGSPLSGNKVKSVASKSQVFFIKPKKIMEGSSNGRFEAVQEKLNELLDAEGGISKRKDAPKGYLKLLLLTAASGGSGNGESIQSNRDLSMILDALLKTKSRVVLMDIINKNGLQMLHNMIKQYRRDFKKIPILRKLLKVLEYLAVREILTRNHITAGPPCPGMESFRGSILSLTEHDDKQVHQIARSFRDRWIPKPFRKHSYKDRDDSGMDIHRVANCNRLPMLHNHRRDESLRPSEAIDCVMQSLVAKTSVDSAANEAGSSPGAGGCQTNGPKVRKRKSRWDQPAETNLDSIKHKKLMLESRVLPSREDINCPDHIHNHCNKDEAVSSEDGGQITQEDVPPGFSSPFNPPLVSSDSSSTTDLSQQNVSQLRCAFDVAIAHPQGKFNSRLPVSYGIPLHILQQFGSSQAETVDSWVIAPSMPFHPFPPLPPFPRDKKDTPPASAVSCKTIDGPAEEWQQDSNHGPSCCPDEDNPSMTGANQSDADIPGTDGQHTFKRMRGSSNDLGKRYFRQQKRKGPPWLWRRNELRSSYCSQDVSCRVDKPNYSPRPSYSVTAEKKMMLQIGNLLL</sequence>